<name>A0A9W9D6G7_9PLEO</name>
<protein>
    <submittedName>
        <fullName evidence="2">Uncharacterized protein</fullName>
    </submittedName>
</protein>
<reference evidence="2" key="1">
    <citation type="submission" date="2022-10" db="EMBL/GenBank/DDBJ databases">
        <title>Tapping the CABI collections for fungal endophytes: first genome assemblies for Collariella, Neodidymelliopsis, Ascochyta clinopodiicola, Didymella pomorum, Didymosphaeria variabile, Neocosmospora piperis and Neocucurbitaria cava.</title>
        <authorList>
            <person name="Hill R."/>
        </authorList>
    </citation>
    <scope>NUCLEOTIDE SEQUENCE</scope>
    <source>
        <strain evidence="2">IMI 355091</strain>
    </source>
</reference>
<sequence>MDPKNIPPPYGKIECLGDFGIEGPQVLVMVGSGGLYKNPRTLNLKGDRPDAIRIILQIGTPEFPKLPKKLDFLDLVRLAEAAARWDSHAMLAPFIDEWVAPWRARTFDPRYEQWLYIAHELGWEDDYLKLSRHLATHCSVDAQDRLLALDGTVLEHRVHIHEGRRQILHIKMGKATIYIDMSPKRVLDKKALEGRRWRKVPEVSSALNTDTDSKYMPSSASIPGTDSDNEDVLDIDPAPGTETHTRYVPDFDSAFAPNPYTGDTGDTDTRDVFDLDSPPALEANIRDV</sequence>
<gene>
    <name evidence="2" type="ORF">N0V91_007397</name>
</gene>
<evidence type="ECO:0000256" key="1">
    <source>
        <dbReference type="SAM" id="MobiDB-lite"/>
    </source>
</evidence>
<dbReference type="EMBL" id="JAPEVA010000064">
    <property type="protein sequence ID" value="KAJ4402189.1"/>
    <property type="molecule type" value="Genomic_DNA"/>
</dbReference>
<proteinExistence type="predicted"/>
<feature type="compositionally biased region" description="Polar residues" evidence="1">
    <location>
        <begin position="208"/>
        <end position="226"/>
    </location>
</feature>
<dbReference type="OrthoDB" id="5275938at2759"/>
<comment type="caution">
    <text evidence="2">The sequence shown here is derived from an EMBL/GenBank/DDBJ whole genome shotgun (WGS) entry which is preliminary data.</text>
</comment>
<keyword evidence="3" id="KW-1185">Reference proteome</keyword>
<evidence type="ECO:0000313" key="2">
    <source>
        <dbReference type="EMBL" id="KAJ4402189.1"/>
    </source>
</evidence>
<dbReference type="AlphaFoldDB" id="A0A9W9D6G7"/>
<feature type="region of interest" description="Disordered" evidence="1">
    <location>
        <begin position="208"/>
        <end position="288"/>
    </location>
</feature>
<accession>A0A9W9D6G7</accession>
<dbReference type="Proteomes" id="UP001140510">
    <property type="component" value="Unassembled WGS sequence"/>
</dbReference>
<organism evidence="2 3">
    <name type="scientific">Didymella pomorum</name>
    <dbReference type="NCBI Taxonomy" id="749634"/>
    <lineage>
        <taxon>Eukaryota</taxon>
        <taxon>Fungi</taxon>
        <taxon>Dikarya</taxon>
        <taxon>Ascomycota</taxon>
        <taxon>Pezizomycotina</taxon>
        <taxon>Dothideomycetes</taxon>
        <taxon>Pleosporomycetidae</taxon>
        <taxon>Pleosporales</taxon>
        <taxon>Pleosporineae</taxon>
        <taxon>Didymellaceae</taxon>
        <taxon>Didymella</taxon>
    </lineage>
</organism>
<evidence type="ECO:0000313" key="3">
    <source>
        <dbReference type="Proteomes" id="UP001140510"/>
    </source>
</evidence>